<keyword evidence="3 7" id="KW-0853">WD repeat</keyword>
<keyword evidence="2" id="KW-0698">rRNA processing</keyword>
<dbReference type="OMA" id="KIRMWEI"/>
<comment type="subcellular location">
    <subcellularLocation>
        <location evidence="1">Nucleus</location>
        <location evidence="1">Nucleolus</location>
    </subcellularLocation>
</comment>
<evidence type="ECO:0000256" key="8">
    <source>
        <dbReference type="SAM" id="MobiDB-lite"/>
    </source>
</evidence>
<dbReference type="PANTHER" id="PTHR18359">
    <property type="entry name" value="WD-REPEAT PROTEIN-RELATED"/>
    <property type="match status" value="1"/>
</dbReference>
<dbReference type="AlphaFoldDB" id="E2C5S9"/>
<name>E2C5S9_HARSA</name>
<dbReference type="GO" id="GO:0034388">
    <property type="term" value="C:Pwp2p-containing subcomplex of 90S preribosome"/>
    <property type="evidence" value="ECO:0007669"/>
    <property type="project" value="TreeGrafter"/>
</dbReference>
<dbReference type="GO" id="GO:0006364">
    <property type="term" value="P:rRNA processing"/>
    <property type="evidence" value="ECO:0007669"/>
    <property type="project" value="UniProtKB-KW"/>
</dbReference>
<dbReference type="InterPro" id="IPR001680">
    <property type="entry name" value="WD40_rpt"/>
</dbReference>
<dbReference type="InterPro" id="IPR015943">
    <property type="entry name" value="WD40/YVTN_repeat-like_dom_sf"/>
</dbReference>
<dbReference type="InParanoid" id="E2C5S9"/>
<dbReference type="EMBL" id="GL452801">
    <property type="protein sequence ID" value="EFN76713.1"/>
    <property type="molecule type" value="Genomic_DNA"/>
</dbReference>
<sequence length="521" mass="58396">MEGKTIQKNSSKRKTRGNDNARNRADSKILYNKKFSTPMTKKRKNIYDPEEEARLEKEVFGDPSDIKNLLKKEESVTEIKDDESADTYCEKQSNEKAKLNHDDSSVINDTKDASLKEKEAAWIDDDDCNYTVDTALDAQNRTLPCKRPEKSYATYLKNHYKIFVGTPKWAKLEATNESDDDSDTLKGCRFTVKSKSVHLPKDIIDIKALKALNKSTHTEGPVVTSVEFHSKYTVALVAGVSGVISFFQVDGHTNKKIHSVLHEKNPISKATFMSGTEVLIGCQHSSYFDIFDLIKKKTCKVPLPHGITNMKHFEVSPNYNFVALCGRRGEVSLLDGSTKELISRLNMNSKCRVLAFTPDNRNLITHGDGGEMYIWDLNSRTCVHRAIDDGCLSGTSIAISSNNQFIATGSSHGVVNLYETETVFQKRNPIPMKTMMNLVTGVTNLKFNSTSEILAAASNMKHNAFKMIHLPSYQVFSNFPGFQTNIGMPQSLNFSPESGYLSISNKTGSALLYRLRHYGNY</sequence>
<proteinExistence type="inferred from homology"/>
<dbReference type="Pfam" id="PF00400">
    <property type="entry name" value="WD40"/>
    <property type="match status" value="1"/>
</dbReference>
<dbReference type="GO" id="GO:0032040">
    <property type="term" value="C:small-subunit processome"/>
    <property type="evidence" value="ECO:0007669"/>
    <property type="project" value="TreeGrafter"/>
</dbReference>
<dbReference type="SMART" id="SM00320">
    <property type="entry name" value="WD40"/>
    <property type="match status" value="3"/>
</dbReference>
<evidence type="ECO:0000313" key="10">
    <source>
        <dbReference type="Proteomes" id="UP000008237"/>
    </source>
</evidence>
<organism evidence="10">
    <name type="scientific">Harpegnathos saltator</name>
    <name type="common">Jerdon's jumping ant</name>
    <dbReference type="NCBI Taxonomy" id="610380"/>
    <lineage>
        <taxon>Eukaryota</taxon>
        <taxon>Metazoa</taxon>
        <taxon>Ecdysozoa</taxon>
        <taxon>Arthropoda</taxon>
        <taxon>Hexapoda</taxon>
        <taxon>Insecta</taxon>
        <taxon>Pterygota</taxon>
        <taxon>Neoptera</taxon>
        <taxon>Endopterygota</taxon>
        <taxon>Hymenoptera</taxon>
        <taxon>Apocrita</taxon>
        <taxon>Aculeata</taxon>
        <taxon>Formicoidea</taxon>
        <taxon>Formicidae</taxon>
        <taxon>Ponerinae</taxon>
        <taxon>Ponerini</taxon>
        <taxon>Harpegnathos</taxon>
    </lineage>
</organism>
<reference evidence="9 10" key="1">
    <citation type="journal article" date="2010" name="Science">
        <title>Genomic comparison of the ants Camponotus floridanus and Harpegnathos saltator.</title>
        <authorList>
            <person name="Bonasio R."/>
            <person name="Zhang G."/>
            <person name="Ye C."/>
            <person name="Mutti N.S."/>
            <person name="Fang X."/>
            <person name="Qin N."/>
            <person name="Donahue G."/>
            <person name="Yang P."/>
            <person name="Li Q."/>
            <person name="Li C."/>
            <person name="Zhang P."/>
            <person name="Huang Z."/>
            <person name="Berger S.L."/>
            <person name="Reinberg D."/>
            <person name="Wang J."/>
            <person name="Liebig J."/>
        </authorList>
    </citation>
    <scope>NUCLEOTIDE SEQUENCE [LARGE SCALE GENOMIC DNA]</scope>
    <source>
        <strain evidence="9 10">R22 G/1</strain>
    </source>
</reference>
<gene>
    <name evidence="9" type="ORF">EAI_05082</name>
</gene>
<evidence type="ECO:0000256" key="4">
    <source>
        <dbReference type="ARBA" id="ARBA00022737"/>
    </source>
</evidence>
<keyword evidence="5" id="KW-0539">Nucleus</keyword>
<evidence type="ECO:0000256" key="5">
    <source>
        <dbReference type="ARBA" id="ARBA00023242"/>
    </source>
</evidence>
<dbReference type="Gene3D" id="2.130.10.10">
    <property type="entry name" value="YVTN repeat-like/Quinoprotein amine dehydrogenase"/>
    <property type="match status" value="1"/>
</dbReference>
<dbReference type="STRING" id="610380.E2C5S9"/>
<evidence type="ECO:0000256" key="6">
    <source>
        <dbReference type="ARBA" id="ARBA00025767"/>
    </source>
</evidence>
<feature type="repeat" description="WD" evidence="7">
    <location>
        <begin position="354"/>
        <end position="385"/>
    </location>
</feature>
<dbReference type="Proteomes" id="UP000008237">
    <property type="component" value="Unassembled WGS sequence"/>
</dbReference>
<evidence type="ECO:0000256" key="1">
    <source>
        <dbReference type="ARBA" id="ARBA00004604"/>
    </source>
</evidence>
<evidence type="ECO:0000313" key="9">
    <source>
        <dbReference type="EMBL" id="EFN76713.1"/>
    </source>
</evidence>
<comment type="similarity">
    <text evidence="6">Belongs to the WD repeat UTP18 family.</text>
</comment>
<dbReference type="InterPro" id="IPR036322">
    <property type="entry name" value="WD40_repeat_dom_sf"/>
</dbReference>
<feature type="compositionally biased region" description="Basic and acidic residues" evidence="8">
    <location>
        <begin position="16"/>
        <end position="27"/>
    </location>
</feature>
<accession>E2C5S9</accession>
<feature type="region of interest" description="Disordered" evidence="8">
    <location>
        <begin position="1"/>
        <end position="52"/>
    </location>
</feature>
<evidence type="ECO:0000256" key="7">
    <source>
        <dbReference type="PROSITE-ProRule" id="PRU00221"/>
    </source>
</evidence>
<dbReference type="PROSITE" id="PS50082">
    <property type="entry name" value="WD_REPEATS_2"/>
    <property type="match status" value="1"/>
</dbReference>
<dbReference type="InterPro" id="IPR045161">
    <property type="entry name" value="Utp18"/>
</dbReference>
<dbReference type="KEGG" id="hst:105190323"/>
<protein>
    <submittedName>
        <fullName evidence="9">U3 small nucleolar RNA-associated protein 18-like protein</fullName>
    </submittedName>
</protein>
<keyword evidence="10" id="KW-1185">Reference proteome</keyword>
<dbReference type="OrthoDB" id="1935146at2759"/>
<keyword evidence="4" id="KW-0677">Repeat</keyword>
<dbReference type="PANTHER" id="PTHR18359:SF0">
    <property type="entry name" value="U3 SMALL NUCLEOLAR RNA-ASSOCIATED PROTEIN 18 HOMOLOG"/>
    <property type="match status" value="1"/>
</dbReference>
<evidence type="ECO:0000256" key="2">
    <source>
        <dbReference type="ARBA" id="ARBA00022552"/>
    </source>
</evidence>
<dbReference type="FunCoup" id="E2C5S9">
    <property type="interactions" value="1856"/>
</dbReference>
<dbReference type="SUPFAM" id="SSF50978">
    <property type="entry name" value="WD40 repeat-like"/>
    <property type="match status" value="1"/>
</dbReference>
<evidence type="ECO:0000256" key="3">
    <source>
        <dbReference type="ARBA" id="ARBA00022574"/>
    </source>
</evidence>